<dbReference type="GO" id="GO:0016301">
    <property type="term" value="F:kinase activity"/>
    <property type="evidence" value="ECO:0007669"/>
    <property type="project" value="UniProtKB-KW"/>
</dbReference>
<dbReference type="InterPro" id="IPR003661">
    <property type="entry name" value="HisK_dim/P_dom"/>
</dbReference>
<comment type="caution">
    <text evidence="11">The sequence shown here is derived from an EMBL/GenBank/DDBJ whole genome shotgun (WGS) entry which is preliminary data.</text>
</comment>
<comment type="catalytic activity">
    <reaction evidence="1">
        <text>ATP + protein L-histidine = ADP + protein N-phospho-L-histidine.</text>
        <dbReference type="EC" id="2.7.13.3"/>
    </reaction>
</comment>
<feature type="transmembrane region" description="Helical" evidence="9">
    <location>
        <begin position="94"/>
        <end position="112"/>
    </location>
</feature>
<dbReference type="PANTHER" id="PTHR43065:SF10">
    <property type="entry name" value="PEROXIDE STRESS-ACTIVATED HISTIDINE KINASE MAK3"/>
    <property type="match status" value="1"/>
</dbReference>
<dbReference type="RefSeq" id="WP_404635046.1">
    <property type="nucleotide sequence ID" value="NZ_JADIKM010000005.1"/>
</dbReference>
<evidence type="ECO:0000256" key="1">
    <source>
        <dbReference type="ARBA" id="ARBA00000085"/>
    </source>
</evidence>
<dbReference type="Gene3D" id="1.10.287.130">
    <property type="match status" value="1"/>
</dbReference>
<name>A0ABW8JYL3_9GAMM</name>
<keyword evidence="8" id="KW-0902">Two-component regulatory system</keyword>
<dbReference type="InterPro" id="IPR004358">
    <property type="entry name" value="Sig_transdc_His_kin-like_C"/>
</dbReference>
<evidence type="ECO:0000256" key="5">
    <source>
        <dbReference type="ARBA" id="ARBA00022741"/>
    </source>
</evidence>
<feature type="transmembrane region" description="Helical" evidence="9">
    <location>
        <begin position="168"/>
        <end position="187"/>
    </location>
</feature>
<dbReference type="EC" id="2.7.13.3" evidence="2"/>
<evidence type="ECO:0000256" key="9">
    <source>
        <dbReference type="SAM" id="Phobius"/>
    </source>
</evidence>
<dbReference type="InterPro" id="IPR003594">
    <property type="entry name" value="HATPase_dom"/>
</dbReference>
<dbReference type="InterPro" id="IPR036890">
    <property type="entry name" value="HATPase_C_sf"/>
</dbReference>
<evidence type="ECO:0000256" key="7">
    <source>
        <dbReference type="ARBA" id="ARBA00022840"/>
    </source>
</evidence>
<evidence type="ECO:0000256" key="4">
    <source>
        <dbReference type="ARBA" id="ARBA00022679"/>
    </source>
</evidence>
<keyword evidence="7" id="KW-0067">ATP-binding</keyword>
<evidence type="ECO:0000256" key="3">
    <source>
        <dbReference type="ARBA" id="ARBA00022553"/>
    </source>
</evidence>
<feature type="transmembrane region" description="Helical" evidence="9">
    <location>
        <begin position="64"/>
        <end position="82"/>
    </location>
</feature>
<dbReference type="Pfam" id="PF02518">
    <property type="entry name" value="HATPase_c"/>
    <property type="match status" value="1"/>
</dbReference>
<evidence type="ECO:0000313" key="11">
    <source>
        <dbReference type="EMBL" id="MFK2905544.1"/>
    </source>
</evidence>
<keyword evidence="5" id="KW-0547">Nucleotide-binding</keyword>
<dbReference type="PROSITE" id="PS50109">
    <property type="entry name" value="HIS_KIN"/>
    <property type="match status" value="1"/>
</dbReference>
<keyword evidence="6 11" id="KW-0418">Kinase</keyword>
<dbReference type="Gene3D" id="3.30.565.10">
    <property type="entry name" value="Histidine kinase-like ATPase, C-terminal domain"/>
    <property type="match status" value="1"/>
</dbReference>
<dbReference type="EMBL" id="JADIKM010000005">
    <property type="protein sequence ID" value="MFK2905544.1"/>
    <property type="molecule type" value="Genomic_DNA"/>
</dbReference>
<dbReference type="CDD" id="cd00075">
    <property type="entry name" value="HATPase"/>
    <property type="match status" value="1"/>
</dbReference>
<keyword evidence="12" id="KW-1185">Reference proteome</keyword>
<gene>
    <name evidence="11" type="ORF">ISP17_16405</name>
</gene>
<keyword evidence="4" id="KW-0808">Transferase</keyword>
<evidence type="ECO:0000256" key="8">
    <source>
        <dbReference type="ARBA" id="ARBA00023012"/>
    </source>
</evidence>
<dbReference type="InterPro" id="IPR036097">
    <property type="entry name" value="HisK_dim/P_sf"/>
</dbReference>
<dbReference type="SUPFAM" id="SSF55874">
    <property type="entry name" value="ATPase domain of HSP90 chaperone/DNA topoisomerase II/histidine kinase"/>
    <property type="match status" value="1"/>
</dbReference>
<dbReference type="SUPFAM" id="SSF47384">
    <property type="entry name" value="Homodimeric domain of signal transducing histidine kinase"/>
    <property type="match status" value="1"/>
</dbReference>
<keyword evidence="3" id="KW-0597">Phosphoprotein</keyword>
<keyword evidence="9" id="KW-0472">Membrane</keyword>
<feature type="transmembrane region" description="Helical" evidence="9">
    <location>
        <begin position="133"/>
        <end position="156"/>
    </location>
</feature>
<dbReference type="PANTHER" id="PTHR43065">
    <property type="entry name" value="SENSOR HISTIDINE KINASE"/>
    <property type="match status" value="1"/>
</dbReference>
<organism evidence="11 12">
    <name type="scientific">Dyella ginsengisoli</name>
    <dbReference type="NCBI Taxonomy" id="363848"/>
    <lineage>
        <taxon>Bacteria</taxon>
        <taxon>Pseudomonadati</taxon>
        <taxon>Pseudomonadota</taxon>
        <taxon>Gammaproteobacteria</taxon>
        <taxon>Lysobacterales</taxon>
        <taxon>Rhodanobacteraceae</taxon>
        <taxon>Dyella</taxon>
    </lineage>
</organism>
<evidence type="ECO:0000256" key="2">
    <source>
        <dbReference type="ARBA" id="ARBA00012438"/>
    </source>
</evidence>
<evidence type="ECO:0000259" key="10">
    <source>
        <dbReference type="PROSITE" id="PS50109"/>
    </source>
</evidence>
<dbReference type="Proteomes" id="UP001620460">
    <property type="component" value="Unassembled WGS sequence"/>
</dbReference>
<keyword evidence="9" id="KW-1133">Transmembrane helix</keyword>
<evidence type="ECO:0000313" key="12">
    <source>
        <dbReference type="Proteomes" id="UP001620460"/>
    </source>
</evidence>
<keyword evidence="9" id="KW-0812">Transmembrane</keyword>
<feature type="domain" description="Histidine kinase" evidence="10">
    <location>
        <begin position="206"/>
        <end position="442"/>
    </location>
</feature>
<protein>
    <recommendedName>
        <fullName evidence="2">histidine kinase</fullName>
        <ecNumber evidence="2">2.7.13.3</ecNumber>
    </recommendedName>
</protein>
<proteinExistence type="predicted"/>
<dbReference type="PRINTS" id="PR00344">
    <property type="entry name" value="BCTRLSENSOR"/>
</dbReference>
<feature type="transmembrane region" description="Helical" evidence="9">
    <location>
        <begin position="34"/>
        <end position="52"/>
    </location>
</feature>
<dbReference type="CDD" id="cd00082">
    <property type="entry name" value="HisKA"/>
    <property type="match status" value="1"/>
</dbReference>
<reference evidence="11 12" key="1">
    <citation type="submission" date="2020-10" db="EMBL/GenBank/DDBJ databases">
        <title>Phylogeny of dyella-like bacteria.</title>
        <authorList>
            <person name="Fu J."/>
        </authorList>
    </citation>
    <scope>NUCLEOTIDE SEQUENCE [LARGE SCALE GENOMIC DNA]</scope>
    <source>
        <strain evidence="11 12">Gsoil3046</strain>
    </source>
</reference>
<dbReference type="InterPro" id="IPR005467">
    <property type="entry name" value="His_kinase_dom"/>
</dbReference>
<evidence type="ECO:0000256" key="6">
    <source>
        <dbReference type="ARBA" id="ARBA00022777"/>
    </source>
</evidence>
<dbReference type="SMART" id="SM00387">
    <property type="entry name" value="HATPase_c"/>
    <property type="match status" value="1"/>
</dbReference>
<sequence>MTPPATPTLWSRLRQRLLQLDDAMFEHARPSQPTLATMSLIGSLCMLVYYPIWKYALPQPFESLPLRIAGCLVLLPLSAQRWWPRQLRAVLPAYWHVAVTFVLPFFAGYMLLRNGGSTAWLLIHLASIYLTLMMFDVVSFLLIFAIGSALAWLAWMIGPHAAMPIGPILLYLPLLAMALALGPLASLSQKHADQTRIQALTRASNNIAHELRTPLGALHIAGQAFRRYLPDLLVSHRLAQEAGLPVAELRPAHLEALERGMDSIEHEVGHAHTVIDMLLMAARPLDPQLFRALQARAVLREAVARYPYASRGEQERVRLRDGGDFTLLGSEPLLTHVIFNLLRNALFHTGRAGKGEIDIRIGRAGNQGVIRVRDTGPGIPPDVLPRIFNRFYSYSEDRGGVAGLGIGLAFSREAVERMGGSITCRSRWGEYTEFLISFPARDTDARA</sequence>
<accession>A0ABW8JYL3</accession>